<sequence length="369" mass="40225">MSKLSAEGLSVGYGGKVLIGGISLSLNAGEVVTLIGRNGAGKSTILKSLTRQLQALGGRVYVDGADTKSLSDRQFAEKVSVVLTERLKTERMTCEEVVEAGRYPYTDFFGKLTPKDRDVVRESLQMVGAEPLAERSFSAISDGQRQRVLLARAICQQPQIMVLDEPTSYLDIRYKIEILGILRRLAAERKMLIVLSLHELDLAAKVSDKIVCVEGDRVCMAGAPEEVLCEEMIRALYGLQNGSYNALFGSVELEKPQGEARLFVLAGGGTGIPVFRALQRRGIPFSCGIFPENDVDFQVARVLAQKVFSVPAFSRVTEEAASRACEELSRAGKLYAACKTFGECNAECARLLSFAKERGIPEILTLSEV</sequence>
<dbReference type="Proteomes" id="UP000824204">
    <property type="component" value="Unassembled WGS sequence"/>
</dbReference>
<gene>
    <name evidence="6" type="ORF">H9741_03535</name>
</gene>
<dbReference type="GO" id="GO:0005524">
    <property type="term" value="F:ATP binding"/>
    <property type="evidence" value="ECO:0007669"/>
    <property type="project" value="UniProtKB-KW"/>
</dbReference>
<proteinExistence type="predicted"/>
<dbReference type="GO" id="GO:0016887">
    <property type="term" value="F:ATP hydrolysis activity"/>
    <property type="evidence" value="ECO:0007669"/>
    <property type="project" value="InterPro"/>
</dbReference>
<dbReference type="InterPro" id="IPR027417">
    <property type="entry name" value="P-loop_NTPase"/>
</dbReference>
<dbReference type="Gene3D" id="3.40.50.300">
    <property type="entry name" value="P-loop containing nucleotide triphosphate hydrolases"/>
    <property type="match status" value="1"/>
</dbReference>
<keyword evidence="3 6" id="KW-0067">ATP-binding</keyword>
<reference evidence="6" key="1">
    <citation type="journal article" date="2021" name="PeerJ">
        <title>Extensive microbial diversity within the chicken gut microbiome revealed by metagenomics and culture.</title>
        <authorList>
            <person name="Gilroy R."/>
            <person name="Ravi A."/>
            <person name="Getino M."/>
            <person name="Pursley I."/>
            <person name="Horton D.L."/>
            <person name="Alikhan N.F."/>
            <person name="Baker D."/>
            <person name="Gharbi K."/>
            <person name="Hall N."/>
            <person name="Watson M."/>
            <person name="Adriaenssens E.M."/>
            <person name="Foster-Nyarko E."/>
            <person name="Jarju S."/>
            <person name="Secka A."/>
            <person name="Antonio M."/>
            <person name="Oren A."/>
            <person name="Chaudhuri R.R."/>
            <person name="La Ragione R."/>
            <person name="Hildebrand F."/>
            <person name="Pallen M.J."/>
        </authorList>
    </citation>
    <scope>NUCLEOTIDE SEQUENCE</scope>
    <source>
        <strain evidence="6">811</strain>
    </source>
</reference>
<keyword evidence="2" id="KW-0547">Nucleotide-binding</keyword>
<dbReference type="SMART" id="SM00382">
    <property type="entry name" value="AAA"/>
    <property type="match status" value="1"/>
</dbReference>
<dbReference type="FunFam" id="3.40.50.300:FF:000134">
    <property type="entry name" value="Iron-enterobactin ABC transporter ATP-binding protein"/>
    <property type="match status" value="1"/>
</dbReference>
<keyword evidence="1" id="KW-0813">Transport</keyword>
<feature type="domain" description="ABC transporter" evidence="5">
    <location>
        <begin position="4"/>
        <end position="240"/>
    </location>
</feature>
<evidence type="ECO:0000256" key="4">
    <source>
        <dbReference type="ARBA" id="ARBA00022967"/>
    </source>
</evidence>
<dbReference type="EMBL" id="DXFX01000045">
    <property type="protein sequence ID" value="HIX07519.1"/>
    <property type="molecule type" value="Genomic_DNA"/>
</dbReference>
<dbReference type="AlphaFoldDB" id="A0A9D1V7M8"/>
<dbReference type="Pfam" id="PF00005">
    <property type="entry name" value="ABC_tran"/>
    <property type="match status" value="1"/>
</dbReference>
<dbReference type="PANTHER" id="PTHR42794">
    <property type="entry name" value="HEMIN IMPORT ATP-BINDING PROTEIN HMUV"/>
    <property type="match status" value="1"/>
</dbReference>
<dbReference type="InterPro" id="IPR003439">
    <property type="entry name" value="ABC_transporter-like_ATP-bd"/>
</dbReference>
<evidence type="ECO:0000256" key="2">
    <source>
        <dbReference type="ARBA" id="ARBA00022741"/>
    </source>
</evidence>
<accession>A0A9D1V7M8</accession>
<dbReference type="SUPFAM" id="SSF52540">
    <property type="entry name" value="P-loop containing nucleoside triphosphate hydrolases"/>
    <property type="match status" value="1"/>
</dbReference>
<dbReference type="InterPro" id="IPR003593">
    <property type="entry name" value="AAA+_ATPase"/>
</dbReference>
<name>A0A9D1V7M8_9FIRM</name>
<evidence type="ECO:0000256" key="1">
    <source>
        <dbReference type="ARBA" id="ARBA00022448"/>
    </source>
</evidence>
<dbReference type="CDD" id="cd03214">
    <property type="entry name" value="ABC_Iron-Siderophores_B12_Hemin"/>
    <property type="match status" value="1"/>
</dbReference>
<protein>
    <submittedName>
        <fullName evidence="6">ATP-binding cassette domain-containing protein</fullName>
    </submittedName>
</protein>
<dbReference type="PROSITE" id="PS50893">
    <property type="entry name" value="ABC_TRANSPORTER_2"/>
    <property type="match status" value="1"/>
</dbReference>
<comment type="caution">
    <text evidence="6">The sequence shown here is derived from an EMBL/GenBank/DDBJ whole genome shotgun (WGS) entry which is preliminary data.</text>
</comment>
<reference evidence="6" key="2">
    <citation type="submission" date="2021-04" db="EMBL/GenBank/DDBJ databases">
        <authorList>
            <person name="Gilroy R."/>
        </authorList>
    </citation>
    <scope>NUCLEOTIDE SEQUENCE</scope>
    <source>
        <strain evidence="6">811</strain>
    </source>
</reference>
<evidence type="ECO:0000259" key="5">
    <source>
        <dbReference type="PROSITE" id="PS50893"/>
    </source>
</evidence>
<evidence type="ECO:0000313" key="6">
    <source>
        <dbReference type="EMBL" id="HIX07519.1"/>
    </source>
</evidence>
<keyword evidence="4" id="KW-1278">Translocase</keyword>
<organism evidence="6 7">
    <name type="scientific">Candidatus Borkfalkia faecipullorum</name>
    <dbReference type="NCBI Taxonomy" id="2838510"/>
    <lineage>
        <taxon>Bacteria</taxon>
        <taxon>Bacillati</taxon>
        <taxon>Bacillota</taxon>
        <taxon>Clostridia</taxon>
        <taxon>Christensenellales</taxon>
        <taxon>Christensenellaceae</taxon>
        <taxon>Candidatus Borkfalkia</taxon>
    </lineage>
</organism>
<dbReference type="PANTHER" id="PTHR42794:SF1">
    <property type="entry name" value="HEMIN IMPORT ATP-BINDING PROTEIN HMUV"/>
    <property type="match status" value="1"/>
</dbReference>
<evidence type="ECO:0000313" key="7">
    <source>
        <dbReference type="Proteomes" id="UP000824204"/>
    </source>
</evidence>
<evidence type="ECO:0000256" key="3">
    <source>
        <dbReference type="ARBA" id="ARBA00022840"/>
    </source>
</evidence>